<organism evidence="4 5">
    <name type="scientific">Porphyromonas catoniae ATCC 51270</name>
    <dbReference type="NCBI Taxonomy" id="887901"/>
    <lineage>
        <taxon>Bacteria</taxon>
        <taxon>Pseudomonadati</taxon>
        <taxon>Bacteroidota</taxon>
        <taxon>Bacteroidia</taxon>
        <taxon>Bacteroidales</taxon>
        <taxon>Porphyromonadaceae</taxon>
        <taxon>Porphyromonas</taxon>
    </lineage>
</organism>
<evidence type="ECO:0000259" key="3">
    <source>
        <dbReference type="Pfam" id="PF17782"/>
    </source>
</evidence>
<feature type="domain" description="Smf/DprA SLOG" evidence="2">
    <location>
        <begin position="108"/>
        <end position="318"/>
    </location>
</feature>
<dbReference type="InterPro" id="IPR057666">
    <property type="entry name" value="DrpA_SLOG"/>
</dbReference>
<dbReference type="InterPro" id="IPR036388">
    <property type="entry name" value="WH-like_DNA-bd_sf"/>
</dbReference>
<name>Z4WXL1_9PORP</name>
<comment type="caution">
    <text evidence="4">The sequence shown here is derived from an EMBL/GenBank/DDBJ whole genome shotgun (WGS) entry which is preliminary data.</text>
</comment>
<dbReference type="InterPro" id="IPR003488">
    <property type="entry name" value="DprA"/>
</dbReference>
<dbReference type="EMBL" id="JDFF01000013">
    <property type="protein sequence ID" value="EWC92485.1"/>
    <property type="molecule type" value="Genomic_DNA"/>
</dbReference>
<feature type="domain" description="DprA winged helix" evidence="3">
    <location>
        <begin position="335"/>
        <end position="392"/>
    </location>
</feature>
<accession>Z4WXL1</accession>
<evidence type="ECO:0000313" key="4">
    <source>
        <dbReference type="EMBL" id="EWC92485.1"/>
    </source>
</evidence>
<dbReference type="InterPro" id="IPR041614">
    <property type="entry name" value="DprA_WH"/>
</dbReference>
<dbReference type="Pfam" id="PF02481">
    <property type="entry name" value="DNA_processg_A"/>
    <property type="match status" value="1"/>
</dbReference>
<dbReference type="GO" id="GO:0009294">
    <property type="term" value="P:DNA-mediated transformation"/>
    <property type="evidence" value="ECO:0007669"/>
    <property type="project" value="InterPro"/>
</dbReference>
<protein>
    <submittedName>
        <fullName evidence="4">DNA protecting protein DprA</fullName>
    </submittedName>
</protein>
<dbReference type="InterPro" id="IPR036390">
    <property type="entry name" value="WH_DNA-bd_sf"/>
</dbReference>
<reference evidence="4 5" key="1">
    <citation type="submission" date="2014-01" db="EMBL/GenBank/DDBJ databases">
        <authorList>
            <person name="Durkin A.S."/>
            <person name="McCorrison J."/>
            <person name="Torralba M."/>
            <person name="Gillis M."/>
            <person name="Haft D.H."/>
            <person name="Methe B."/>
            <person name="Sutton G."/>
            <person name="Nelson K.E."/>
        </authorList>
    </citation>
    <scope>NUCLEOTIDE SEQUENCE [LARGE SCALE GENOMIC DNA]</scope>
    <source>
        <strain evidence="4 5">ATCC 51270</strain>
    </source>
</reference>
<dbReference type="Gene3D" id="3.40.50.450">
    <property type="match status" value="1"/>
</dbReference>
<gene>
    <name evidence="4" type="primary">dprA</name>
    <name evidence="4" type="ORF">HMPREF0636_0180</name>
</gene>
<proteinExistence type="inferred from homology"/>
<evidence type="ECO:0000256" key="1">
    <source>
        <dbReference type="ARBA" id="ARBA00006525"/>
    </source>
</evidence>
<dbReference type="AlphaFoldDB" id="Z4WXL1"/>
<dbReference type="Pfam" id="PF17782">
    <property type="entry name" value="WHD_DprA"/>
    <property type="match status" value="1"/>
</dbReference>
<dbReference type="PANTHER" id="PTHR43022:SF1">
    <property type="entry name" value="PROTEIN SMF"/>
    <property type="match status" value="1"/>
</dbReference>
<dbReference type="SUPFAM" id="SSF46785">
    <property type="entry name" value="Winged helix' DNA-binding domain"/>
    <property type="match status" value="1"/>
</dbReference>
<keyword evidence="5" id="KW-1185">Reference proteome</keyword>
<dbReference type="Proteomes" id="UP000023482">
    <property type="component" value="Unassembled WGS sequence"/>
</dbReference>
<evidence type="ECO:0000259" key="2">
    <source>
        <dbReference type="Pfam" id="PF02481"/>
    </source>
</evidence>
<evidence type="ECO:0000313" key="5">
    <source>
        <dbReference type="Proteomes" id="UP000023482"/>
    </source>
</evidence>
<dbReference type="SUPFAM" id="SSF102405">
    <property type="entry name" value="MCP/YpsA-like"/>
    <property type="match status" value="1"/>
</dbReference>
<dbReference type="Gene3D" id="1.10.10.10">
    <property type="entry name" value="Winged helix-like DNA-binding domain superfamily/Winged helix DNA-binding domain"/>
    <property type="match status" value="1"/>
</dbReference>
<dbReference type="PANTHER" id="PTHR43022">
    <property type="entry name" value="PROTEIN SMF"/>
    <property type="match status" value="1"/>
</dbReference>
<dbReference type="NCBIfam" id="TIGR00732">
    <property type="entry name" value="dprA"/>
    <property type="match status" value="1"/>
</dbReference>
<dbReference type="PATRIC" id="fig|887901.3.peg.864"/>
<comment type="similarity">
    <text evidence="1">Belongs to the DprA/Smf family.</text>
</comment>
<sequence length="397" mass="43376">MGLKRRLLYLCSWYLTPRYAPMITLDKTMLRYQIALSLVKGLGTKGTRLFLQHIHNLEEAFTHPECIRTALPQLSNRIYHQFLDTAVLGEADRILCLCESEEITPHFILDEEHYPSRLSECPDAPIILYSKGTFEAWDERHGLSVVGTRGATSYGKSVTSALIGSLSEQVSGLVIVSGLAYGIDIQAHRSALELGLPTVAVLAHGLDTIYPAVHRREAIAMLEHGAWVSEYAPGVRARPSNFLARNRIIAGLTEATLVVEAGQHSGSLSTARLALEYNREVFAVPGRVNDLMSVGCHQLIEGDRAHLLSSAEGLIAEMGWGGERIANSRPNFVAPSAPKAVSYSHPVLRALDEGGALTLDELARLLGRTIAAMSDELFELEMEGLIQAQPGGAYRLS</sequence>